<proteinExistence type="predicted"/>
<dbReference type="OrthoDB" id="9153186at2"/>
<keyword evidence="2" id="KW-1185">Reference proteome</keyword>
<dbReference type="Gene3D" id="3.10.129.10">
    <property type="entry name" value="Hotdog Thioesterase"/>
    <property type="match status" value="1"/>
</dbReference>
<evidence type="ECO:0008006" key="3">
    <source>
        <dbReference type="Google" id="ProtNLM"/>
    </source>
</evidence>
<reference evidence="1 2" key="1">
    <citation type="submission" date="2019-03" db="EMBL/GenBank/DDBJ databases">
        <title>Genomic Encyclopedia of Archaeal and Bacterial Type Strains, Phase II (KMG-II): from individual species to whole genera.</title>
        <authorList>
            <person name="Goeker M."/>
        </authorList>
    </citation>
    <scope>NUCLEOTIDE SEQUENCE [LARGE SCALE GENOMIC DNA]</scope>
    <source>
        <strain evidence="1 2">DSM 28323</strain>
    </source>
</reference>
<evidence type="ECO:0000313" key="2">
    <source>
        <dbReference type="Proteomes" id="UP000295741"/>
    </source>
</evidence>
<dbReference type="AlphaFoldDB" id="A0A4V3C562"/>
<sequence>MNPSFDIFRRQISNPLKFRLFLLQRLPSAFFSGLRIRSFDAHQSQIGVRYSWFSQNPFRSMYFAVQAMAAEMSTGILGFAQIYRRKPSVSMLVLKVEGSFSKKATGMITFTCTDGDKITEAVETAIKTGEPQTIICQSVGKNQEQEAVATFFVTWTFKSKQS</sequence>
<organism evidence="1 2">
    <name type="scientific">Sediminibacterium goheungense</name>
    <dbReference type="NCBI Taxonomy" id="1086393"/>
    <lineage>
        <taxon>Bacteria</taxon>
        <taxon>Pseudomonadati</taxon>
        <taxon>Bacteroidota</taxon>
        <taxon>Chitinophagia</taxon>
        <taxon>Chitinophagales</taxon>
        <taxon>Chitinophagaceae</taxon>
        <taxon>Sediminibacterium</taxon>
    </lineage>
</organism>
<dbReference type="InterPro" id="IPR029069">
    <property type="entry name" value="HotDog_dom_sf"/>
</dbReference>
<dbReference type="Proteomes" id="UP000295741">
    <property type="component" value="Unassembled WGS sequence"/>
</dbReference>
<gene>
    <name evidence="1" type="ORF">BC659_0654</name>
</gene>
<comment type="caution">
    <text evidence="1">The sequence shown here is derived from an EMBL/GenBank/DDBJ whole genome shotgun (WGS) entry which is preliminary data.</text>
</comment>
<dbReference type="RefSeq" id="WP_133473204.1">
    <property type="nucleotide sequence ID" value="NZ_SNWP01000010.1"/>
</dbReference>
<dbReference type="EMBL" id="SNWP01000010">
    <property type="protein sequence ID" value="TDO28578.1"/>
    <property type="molecule type" value="Genomic_DNA"/>
</dbReference>
<evidence type="ECO:0000313" key="1">
    <source>
        <dbReference type="EMBL" id="TDO28578.1"/>
    </source>
</evidence>
<accession>A0A4V3C562</accession>
<name>A0A4V3C562_9BACT</name>
<dbReference type="SUPFAM" id="SSF54637">
    <property type="entry name" value="Thioesterase/thiol ester dehydrase-isomerase"/>
    <property type="match status" value="1"/>
</dbReference>
<protein>
    <recommendedName>
        <fullName evidence="3">Acyl-coenzyme A thioesterase PaaI-like protein</fullName>
    </recommendedName>
</protein>